<feature type="compositionally biased region" description="Low complexity" evidence="1">
    <location>
        <begin position="103"/>
        <end position="118"/>
    </location>
</feature>
<dbReference type="EMBL" id="JAPMOS010000002">
    <property type="protein sequence ID" value="KAJ4462710.1"/>
    <property type="molecule type" value="Genomic_DNA"/>
</dbReference>
<accession>A0ABQ8UYR2</accession>
<evidence type="ECO:0000256" key="1">
    <source>
        <dbReference type="SAM" id="MobiDB-lite"/>
    </source>
</evidence>
<organism evidence="2 3">
    <name type="scientific">Paratrimastix pyriformis</name>
    <dbReference type="NCBI Taxonomy" id="342808"/>
    <lineage>
        <taxon>Eukaryota</taxon>
        <taxon>Metamonada</taxon>
        <taxon>Preaxostyla</taxon>
        <taxon>Paratrimastigidae</taxon>
        <taxon>Paratrimastix</taxon>
    </lineage>
</organism>
<dbReference type="Proteomes" id="UP001141327">
    <property type="component" value="Unassembled WGS sequence"/>
</dbReference>
<comment type="caution">
    <text evidence="2">The sequence shown here is derived from an EMBL/GenBank/DDBJ whole genome shotgun (WGS) entry which is preliminary data.</text>
</comment>
<gene>
    <name evidence="2" type="ORF">PAPYR_722</name>
</gene>
<protein>
    <submittedName>
        <fullName evidence="2">Uncharacterized protein</fullName>
    </submittedName>
</protein>
<feature type="region of interest" description="Disordered" evidence="1">
    <location>
        <begin position="83"/>
        <end position="158"/>
    </location>
</feature>
<evidence type="ECO:0000313" key="2">
    <source>
        <dbReference type="EMBL" id="KAJ4462710.1"/>
    </source>
</evidence>
<sequence>MDSPSIRRISDLEARVDNLSRFLHLFQDYFRQTDHGTDLERIKQLETEQTKLRQQGSILNERLIATQQQVTLLQCRLSKFLSSLRPSPRPSPGGDRYAHHLPSESADSACTSSSCETSHNTLSAEGSQQQQDLQGQASKAAATNSIAFGERARPFAAN</sequence>
<name>A0ABQ8UYR2_9EUKA</name>
<evidence type="ECO:0000313" key="3">
    <source>
        <dbReference type="Proteomes" id="UP001141327"/>
    </source>
</evidence>
<proteinExistence type="predicted"/>
<keyword evidence="3" id="KW-1185">Reference proteome</keyword>
<reference evidence="2" key="1">
    <citation type="journal article" date="2022" name="bioRxiv">
        <title>Genomics of Preaxostyla Flagellates Illuminates Evolutionary Transitions and the Path Towards Mitochondrial Loss.</title>
        <authorList>
            <person name="Novak L.V.F."/>
            <person name="Treitli S.C."/>
            <person name="Pyrih J."/>
            <person name="Halakuc P."/>
            <person name="Pipaliya S.V."/>
            <person name="Vacek V."/>
            <person name="Brzon O."/>
            <person name="Soukal P."/>
            <person name="Eme L."/>
            <person name="Dacks J.B."/>
            <person name="Karnkowska A."/>
            <person name="Elias M."/>
            <person name="Hampl V."/>
        </authorList>
    </citation>
    <scope>NUCLEOTIDE SEQUENCE</scope>
    <source>
        <strain evidence="2">RCP-MX</strain>
    </source>
</reference>